<dbReference type="AlphaFoldDB" id="X1VXJ3"/>
<dbReference type="InterPro" id="IPR008930">
    <property type="entry name" value="Terpenoid_cyclase/PrenylTrfase"/>
</dbReference>
<reference evidence="1" key="1">
    <citation type="journal article" date="2014" name="Front. Microbiol.">
        <title>High frequency of phylogenetically diverse reductive dehalogenase-homologous genes in deep subseafloor sedimentary metagenomes.</title>
        <authorList>
            <person name="Kawai M."/>
            <person name="Futagami T."/>
            <person name="Toyoda A."/>
            <person name="Takaki Y."/>
            <person name="Nishi S."/>
            <person name="Hori S."/>
            <person name="Arai W."/>
            <person name="Tsubouchi T."/>
            <person name="Morono Y."/>
            <person name="Uchiyama I."/>
            <person name="Ito T."/>
            <person name="Fujiyama A."/>
            <person name="Inagaki F."/>
            <person name="Takami H."/>
        </authorList>
    </citation>
    <scope>NUCLEOTIDE SEQUENCE</scope>
    <source>
        <strain evidence="1">Expedition CK06-06</strain>
    </source>
</reference>
<evidence type="ECO:0000313" key="1">
    <source>
        <dbReference type="EMBL" id="GAJ16445.1"/>
    </source>
</evidence>
<dbReference type="EMBL" id="BARW01041418">
    <property type="protein sequence ID" value="GAJ16445.1"/>
    <property type="molecule type" value="Genomic_DNA"/>
</dbReference>
<dbReference type="SUPFAM" id="SSF48239">
    <property type="entry name" value="Terpenoid cyclases/Protein prenyltransferases"/>
    <property type="match status" value="1"/>
</dbReference>
<evidence type="ECO:0008006" key="2">
    <source>
        <dbReference type="Google" id="ProtNLM"/>
    </source>
</evidence>
<comment type="caution">
    <text evidence="1">The sequence shown here is derived from an EMBL/GenBank/DDBJ whole genome shotgun (WGS) entry which is preliminary data.</text>
</comment>
<accession>X1VXJ3</accession>
<gene>
    <name evidence="1" type="ORF">S12H4_62033</name>
</gene>
<sequence length="97" mass="10717">MPLLKGIASFLCRGITESGAARYDCHGEKPEVPYYTAAVAAALSRATVLELGDFRVLADRAYGRLLSLQRRDGGFEFFSRGNYGLLADRRSYPRPLS</sequence>
<name>X1VXJ3_9ZZZZ</name>
<proteinExistence type="predicted"/>
<protein>
    <recommendedName>
        <fullName evidence="2">Alpha-macroglobulin-like TED domain-containing protein</fullName>
    </recommendedName>
</protein>
<feature type="non-terminal residue" evidence="1">
    <location>
        <position position="97"/>
    </location>
</feature>
<organism evidence="1">
    <name type="scientific">marine sediment metagenome</name>
    <dbReference type="NCBI Taxonomy" id="412755"/>
    <lineage>
        <taxon>unclassified sequences</taxon>
        <taxon>metagenomes</taxon>
        <taxon>ecological metagenomes</taxon>
    </lineage>
</organism>